<evidence type="ECO:0000259" key="7">
    <source>
        <dbReference type="PROSITE" id="PS50112"/>
    </source>
</evidence>
<dbReference type="PROSITE" id="PS50113">
    <property type="entry name" value="PAC"/>
    <property type="match status" value="3"/>
</dbReference>
<dbReference type="Pfam" id="PF01590">
    <property type="entry name" value="GAF"/>
    <property type="match status" value="1"/>
</dbReference>
<keyword evidence="3" id="KW-0597">Phosphoprotein</keyword>
<feature type="domain" description="PAC" evidence="8">
    <location>
        <begin position="333"/>
        <end position="385"/>
    </location>
</feature>
<evidence type="ECO:0000256" key="1">
    <source>
        <dbReference type="ARBA" id="ARBA00000085"/>
    </source>
</evidence>
<dbReference type="InterPro" id="IPR003594">
    <property type="entry name" value="HATPase_dom"/>
</dbReference>
<keyword evidence="10" id="KW-1185">Reference proteome</keyword>
<gene>
    <name evidence="9" type="ORF">E2R66_11730</name>
</gene>
<dbReference type="CDD" id="cd00130">
    <property type="entry name" value="PAS"/>
    <property type="match status" value="3"/>
</dbReference>
<comment type="caution">
    <text evidence="9">The sequence shown here is derived from an EMBL/GenBank/DDBJ whole genome shotgun (WGS) entry which is preliminary data.</text>
</comment>
<dbReference type="EC" id="2.7.13.3" evidence="2"/>
<dbReference type="InterPro" id="IPR036890">
    <property type="entry name" value="HATPase_C_sf"/>
</dbReference>
<dbReference type="PROSITE" id="PS50109">
    <property type="entry name" value="HIS_KIN"/>
    <property type="match status" value="1"/>
</dbReference>
<dbReference type="Pfam" id="PF08447">
    <property type="entry name" value="PAS_3"/>
    <property type="match status" value="1"/>
</dbReference>
<dbReference type="AlphaFoldDB" id="A0A4Y8SFP7"/>
<dbReference type="InterPro" id="IPR005467">
    <property type="entry name" value="His_kinase_dom"/>
</dbReference>
<dbReference type="InterPro" id="IPR052162">
    <property type="entry name" value="Sensor_kinase/Photoreceptor"/>
</dbReference>
<proteinExistence type="predicted"/>
<dbReference type="InterPro" id="IPR013656">
    <property type="entry name" value="PAS_4"/>
</dbReference>
<dbReference type="PRINTS" id="PR00344">
    <property type="entry name" value="BCTRLSENSOR"/>
</dbReference>
<dbReference type="EMBL" id="SOZE01000010">
    <property type="protein sequence ID" value="TFF37470.1"/>
    <property type="molecule type" value="Genomic_DNA"/>
</dbReference>
<keyword evidence="4" id="KW-0808">Transferase</keyword>
<organism evidence="9 10">
    <name type="scientific">Mucilaginibacter psychrotolerans</name>
    <dbReference type="NCBI Taxonomy" id="1524096"/>
    <lineage>
        <taxon>Bacteria</taxon>
        <taxon>Pseudomonadati</taxon>
        <taxon>Bacteroidota</taxon>
        <taxon>Sphingobacteriia</taxon>
        <taxon>Sphingobacteriales</taxon>
        <taxon>Sphingobacteriaceae</taxon>
        <taxon>Mucilaginibacter</taxon>
    </lineage>
</organism>
<name>A0A4Y8SFP7_9SPHI</name>
<dbReference type="InterPro" id="IPR000014">
    <property type="entry name" value="PAS"/>
</dbReference>
<evidence type="ECO:0000259" key="8">
    <source>
        <dbReference type="PROSITE" id="PS50113"/>
    </source>
</evidence>
<evidence type="ECO:0000256" key="2">
    <source>
        <dbReference type="ARBA" id="ARBA00012438"/>
    </source>
</evidence>
<evidence type="ECO:0000313" key="9">
    <source>
        <dbReference type="EMBL" id="TFF37470.1"/>
    </source>
</evidence>
<dbReference type="SUPFAM" id="SSF55874">
    <property type="entry name" value="ATPase domain of HSP90 chaperone/DNA topoisomerase II/histidine kinase"/>
    <property type="match status" value="1"/>
</dbReference>
<dbReference type="Gene3D" id="3.30.450.40">
    <property type="match status" value="1"/>
</dbReference>
<protein>
    <recommendedName>
        <fullName evidence="2">histidine kinase</fullName>
        <ecNumber evidence="2">2.7.13.3</ecNumber>
    </recommendedName>
</protein>
<dbReference type="RefSeq" id="WP_133231036.1">
    <property type="nucleotide sequence ID" value="NZ_SOZE01000010.1"/>
</dbReference>
<dbReference type="Pfam" id="PF00989">
    <property type="entry name" value="PAS"/>
    <property type="match status" value="1"/>
</dbReference>
<dbReference type="NCBIfam" id="TIGR00229">
    <property type="entry name" value="sensory_box"/>
    <property type="match status" value="3"/>
</dbReference>
<accession>A0A4Y8SFP7</accession>
<dbReference type="InterPro" id="IPR029016">
    <property type="entry name" value="GAF-like_dom_sf"/>
</dbReference>
<dbReference type="Gene3D" id="3.30.565.10">
    <property type="entry name" value="Histidine kinase-like ATPase, C-terminal domain"/>
    <property type="match status" value="1"/>
</dbReference>
<feature type="domain" description="PAS" evidence="7">
    <location>
        <begin position="263"/>
        <end position="333"/>
    </location>
</feature>
<dbReference type="SUPFAM" id="SSF47384">
    <property type="entry name" value="Homodimeric domain of signal transducing histidine kinase"/>
    <property type="match status" value="1"/>
</dbReference>
<dbReference type="Pfam" id="PF02518">
    <property type="entry name" value="HATPase_c"/>
    <property type="match status" value="1"/>
</dbReference>
<reference evidence="9 10" key="1">
    <citation type="journal article" date="2017" name="Int. J. Syst. Evol. Microbiol.">
        <title>Mucilaginibacterpsychrotolerans sp. nov., isolated from peatlands.</title>
        <authorList>
            <person name="Deng Y."/>
            <person name="Shen L."/>
            <person name="Xu B."/>
            <person name="Liu Y."/>
            <person name="Gu Z."/>
            <person name="Liu H."/>
            <person name="Zhou Y."/>
        </authorList>
    </citation>
    <scope>NUCLEOTIDE SEQUENCE [LARGE SCALE GENOMIC DNA]</scope>
    <source>
        <strain evidence="9 10">NH7-4</strain>
    </source>
</reference>
<dbReference type="InterPro" id="IPR003661">
    <property type="entry name" value="HisK_dim/P_dom"/>
</dbReference>
<dbReference type="FunFam" id="3.30.450.20:FF:000099">
    <property type="entry name" value="Sensory box sensor histidine kinase"/>
    <property type="match status" value="1"/>
</dbReference>
<feature type="domain" description="PAC" evidence="8">
    <location>
        <begin position="613"/>
        <end position="666"/>
    </location>
</feature>
<dbReference type="InterPro" id="IPR004358">
    <property type="entry name" value="Sig_transdc_His_kin-like_C"/>
</dbReference>
<feature type="domain" description="Histidine kinase" evidence="6">
    <location>
        <begin position="676"/>
        <end position="884"/>
    </location>
</feature>
<dbReference type="SMART" id="SM00091">
    <property type="entry name" value="PAS"/>
    <property type="match status" value="3"/>
</dbReference>
<evidence type="ECO:0000313" key="10">
    <source>
        <dbReference type="Proteomes" id="UP000297540"/>
    </source>
</evidence>
<evidence type="ECO:0000256" key="5">
    <source>
        <dbReference type="ARBA" id="ARBA00022777"/>
    </source>
</evidence>
<comment type="catalytic activity">
    <reaction evidence="1">
        <text>ATP + protein L-histidine = ADP + protein N-phospho-L-histidine.</text>
        <dbReference type="EC" id="2.7.13.3"/>
    </reaction>
</comment>
<dbReference type="PANTHER" id="PTHR43304:SF1">
    <property type="entry name" value="PAC DOMAIN-CONTAINING PROTEIN"/>
    <property type="match status" value="1"/>
</dbReference>
<dbReference type="InterPro" id="IPR001610">
    <property type="entry name" value="PAC"/>
</dbReference>
<dbReference type="PROSITE" id="PS50112">
    <property type="entry name" value="PAS"/>
    <property type="match status" value="3"/>
</dbReference>
<dbReference type="Pfam" id="PF08448">
    <property type="entry name" value="PAS_4"/>
    <property type="match status" value="1"/>
</dbReference>
<dbReference type="Gene3D" id="3.30.450.20">
    <property type="entry name" value="PAS domain"/>
    <property type="match status" value="4"/>
</dbReference>
<keyword evidence="5" id="KW-0418">Kinase</keyword>
<dbReference type="Gene3D" id="1.10.287.130">
    <property type="match status" value="1"/>
</dbReference>
<dbReference type="OrthoDB" id="9811889at2"/>
<feature type="domain" description="PAS" evidence="7">
    <location>
        <begin position="141"/>
        <end position="211"/>
    </location>
</feature>
<dbReference type="CDD" id="cd00082">
    <property type="entry name" value="HisKA"/>
    <property type="match status" value="1"/>
</dbReference>
<dbReference type="InterPro" id="IPR013655">
    <property type="entry name" value="PAS_fold_3"/>
</dbReference>
<dbReference type="SUPFAM" id="SSF55781">
    <property type="entry name" value="GAF domain-like"/>
    <property type="match status" value="1"/>
</dbReference>
<dbReference type="PANTHER" id="PTHR43304">
    <property type="entry name" value="PHYTOCHROME-LIKE PROTEIN CPH1"/>
    <property type="match status" value="1"/>
</dbReference>
<dbReference type="Proteomes" id="UP000297540">
    <property type="component" value="Unassembled WGS sequence"/>
</dbReference>
<dbReference type="InterPro" id="IPR003018">
    <property type="entry name" value="GAF"/>
</dbReference>
<feature type="domain" description="PAC" evidence="8">
    <location>
        <begin position="461"/>
        <end position="512"/>
    </location>
</feature>
<dbReference type="InterPro" id="IPR000700">
    <property type="entry name" value="PAS-assoc_C"/>
</dbReference>
<sequence>MSEDEFDQITELASIICDTPISLVSLIDTDRQWFKSNKGLGATQTHRDLAFCAHTIMGTEVMEVQDATMDTRFKDNALVTGEPEIRFYAGFPLTDPDGFTLGSLCVIDRKTKKLTAQQKRALALLGKQVTDLIIERRKKQKRTNFEKLFGLSQDLIFIGGTDGYFKEINPAFTTLFGWDQNHLLKTSTFEFIHPDDIESTTGQLNKLLQGKPTINFHQRFKALDGTYKIIEWTSNREESSGCIFGIGRDVTENILQKQHLADSEAKLRAFFENSKGLMCTHHINGKLISVNTSGASLLGYSVAELNGLSLFDIIPAERHKMLRAYLKKIKQEGRAEGQMITLHKDGSQRVWMFNNTLQNNGNESYVIGNAIDITERYALETKLQRTTEMLEQTNQVARVGGWEVDLLSNKVYWTSVTKEIHGVPADYEPNLETGISFYKTGESREKISSVIEKALTDGSPWNEELQLVDLVGNEVWVRALGNAEFENGTCKRLYGTFQDINENKKAEIALQRSFATQEALNEALLEQLELIKRQDQTIEKIKEFQFLADSIPQIIWTSKADGGVDYYNQFWFKYTGLSLEQSIESGWDPVLHPDDVQTDDALWAKSLRTGEPYRSEVRFKRAADGLYKWHLCSGLPMLNDAGEIVKWFGSCYDIDEYKRAIDLENRISLYEDFNRIVAHNLRGPAGSIRMILNMLNETADESEKAEFLQMLGESSDTLNETLTDLMQVLEIRINKEMQRDDCDLLKIVSVTKAMLQGQMLAKQATITTDFKIATIPFPKMYLESIFYNMVSNAIKYSKADVPSHIHIQSAIIDGRSTLTFADNGLGIDLKRHAGQMFKMSSVFHKGYDSKGVGLFMTKTQIETFGGKITVESEPNVGTKFTIVF</sequence>
<evidence type="ECO:0000256" key="3">
    <source>
        <dbReference type="ARBA" id="ARBA00022553"/>
    </source>
</evidence>
<dbReference type="InterPro" id="IPR013767">
    <property type="entry name" value="PAS_fold"/>
</dbReference>
<dbReference type="InterPro" id="IPR035965">
    <property type="entry name" value="PAS-like_dom_sf"/>
</dbReference>
<dbReference type="GO" id="GO:0000155">
    <property type="term" value="F:phosphorelay sensor kinase activity"/>
    <property type="evidence" value="ECO:0007669"/>
    <property type="project" value="InterPro"/>
</dbReference>
<evidence type="ECO:0000256" key="4">
    <source>
        <dbReference type="ARBA" id="ARBA00022679"/>
    </source>
</evidence>
<dbReference type="InterPro" id="IPR036097">
    <property type="entry name" value="HisK_dim/P_sf"/>
</dbReference>
<evidence type="ECO:0000259" key="6">
    <source>
        <dbReference type="PROSITE" id="PS50109"/>
    </source>
</evidence>
<dbReference type="SMART" id="SM00086">
    <property type="entry name" value="PAC"/>
    <property type="match status" value="3"/>
</dbReference>
<dbReference type="SMART" id="SM00387">
    <property type="entry name" value="HATPase_c"/>
    <property type="match status" value="1"/>
</dbReference>
<dbReference type="SUPFAM" id="SSF55785">
    <property type="entry name" value="PYP-like sensor domain (PAS domain)"/>
    <property type="match status" value="4"/>
</dbReference>
<feature type="domain" description="PAS" evidence="7">
    <location>
        <begin position="540"/>
        <end position="610"/>
    </location>
</feature>